<dbReference type="PANTHER" id="PTHR43014:SF2">
    <property type="entry name" value="MERCURIC REDUCTASE"/>
    <property type="match status" value="1"/>
</dbReference>
<organism evidence="8 9">
    <name type="scientific">Kribbella jiaozuonensis</name>
    <dbReference type="NCBI Taxonomy" id="2575441"/>
    <lineage>
        <taxon>Bacteria</taxon>
        <taxon>Bacillati</taxon>
        <taxon>Actinomycetota</taxon>
        <taxon>Actinomycetes</taxon>
        <taxon>Propionibacteriales</taxon>
        <taxon>Kribbellaceae</taxon>
        <taxon>Kribbella</taxon>
    </lineage>
</organism>
<evidence type="ECO:0000256" key="4">
    <source>
        <dbReference type="PIRSR" id="PIRSR000350-3"/>
    </source>
</evidence>
<sequence length="452" mass="47669">MGEQVDVVVVGLGVGGEETAGRLAQAGLRVIGIESRLVGGECPYYGCIPSKMMIRAANLIAETRRVEGMAGTSTVQPDWAPVAKRIREEATDTWNDQVAVDRLVNKGATVIKDRATVTGPSTVKAGDREFEATRGIVIATGTIPSVPPIDGLAGTPYWTNREAIEVEVLPASLLVLGGGAIGMELAQVFARFGVKVTVIEGADEVLAMEEPESGVLAREALERDGVTFKLGAHAKQVEYAGDTFTVRLENGSSASGEKLLVATGRRIATADLGLEKLGLDPKARRIEVDEHVRAADRVWAIGDVTGVGVFTHNAMYQADIAVRDILQEPDAPTASYHAMPRVTFTDPEIGAVGMTEKQARDAGLNVRTGSTPIPASTRGWIHKAGNEGFIKVIEDADRGVLVGATSAGPTGGEVLSALAVAVHAAVPVHSLRQMIYAYPTFHRAIGEALKAL</sequence>
<dbReference type="AlphaFoldDB" id="A0A4U3LWC8"/>
<proteinExistence type="inferred from homology"/>
<feature type="binding site" evidence="4">
    <location>
        <position position="200"/>
    </location>
    <ligand>
        <name>NAD(+)</name>
        <dbReference type="ChEBI" id="CHEBI:57540"/>
    </ligand>
</feature>
<dbReference type="InterPro" id="IPR036188">
    <property type="entry name" value="FAD/NAD-bd_sf"/>
</dbReference>
<dbReference type="OrthoDB" id="4763248at2"/>
<dbReference type="Gene3D" id="3.50.50.60">
    <property type="entry name" value="FAD/NAD(P)-binding domain"/>
    <property type="match status" value="2"/>
</dbReference>
<keyword evidence="2" id="KW-0285">Flavoprotein</keyword>
<feature type="domain" description="Pyridine nucleotide-disulphide oxidoreductase dimerisation" evidence="6">
    <location>
        <begin position="339"/>
        <end position="448"/>
    </location>
</feature>
<dbReference type="Pfam" id="PF07992">
    <property type="entry name" value="Pyr_redox_2"/>
    <property type="match status" value="1"/>
</dbReference>
<feature type="domain" description="FAD/NAD(P)-binding" evidence="7">
    <location>
        <begin position="6"/>
        <end position="318"/>
    </location>
</feature>
<dbReference type="InterPro" id="IPR001100">
    <property type="entry name" value="Pyr_nuc-diS_OxRdtase"/>
</dbReference>
<dbReference type="GO" id="GO:0050660">
    <property type="term" value="F:flavin adenine dinucleotide binding"/>
    <property type="evidence" value="ECO:0007669"/>
    <property type="project" value="TreeGrafter"/>
</dbReference>
<feature type="binding site" evidence="4">
    <location>
        <begin position="177"/>
        <end position="184"/>
    </location>
    <ligand>
        <name>NAD(+)</name>
        <dbReference type="ChEBI" id="CHEBI:57540"/>
    </ligand>
</feature>
<dbReference type="InterPro" id="IPR004099">
    <property type="entry name" value="Pyr_nucl-diS_OxRdtase_dimer"/>
</dbReference>
<reference evidence="8 9" key="1">
    <citation type="submission" date="2019-04" db="EMBL/GenBank/DDBJ databases">
        <title>Kribbella sp. NEAU-THZ 27 nov., a novel actinomycete isolated from soil.</title>
        <authorList>
            <person name="Duan L."/>
        </authorList>
    </citation>
    <scope>NUCLEOTIDE SEQUENCE [LARGE SCALE GENOMIC DNA]</scope>
    <source>
        <strain evidence="9">NEAU-THZ27</strain>
    </source>
</reference>
<feature type="binding site" evidence="4">
    <location>
        <position position="264"/>
    </location>
    <ligand>
        <name>NAD(+)</name>
        <dbReference type="ChEBI" id="CHEBI:57540"/>
    </ligand>
</feature>
<keyword evidence="4" id="KW-0547">Nucleotide-binding</keyword>
<evidence type="ECO:0000256" key="1">
    <source>
        <dbReference type="ARBA" id="ARBA00007532"/>
    </source>
</evidence>
<keyword evidence="4" id="KW-0520">NAD</keyword>
<keyword evidence="3 4" id="KW-0274">FAD</keyword>
<dbReference type="EMBL" id="SZPZ01000002">
    <property type="protein sequence ID" value="TKK80478.1"/>
    <property type="molecule type" value="Genomic_DNA"/>
</dbReference>
<feature type="binding site" evidence="4">
    <location>
        <position position="51"/>
    </location>
    <ligand>
        <name>FAD</name>
        <dbReference type="ChEBI" id="CHEBI:57692"/>
    </ligand>
</feature>
<accession>A0A4U3LWC8</accession>
<dbReference type="SUPFAM" id="SSF51905">
    <property type="entry name" value="FAD/NAD(P)-binding domain"/>
    <property type="match status" value="1"/>
</dbReference>
<dbReference type="Proteomes" id="UP000305836">
    <property type="component" value="Unassembled WGS sequence"/>
</dbReference>
<dbReference type="PANTHER" id="PTHR43014">
    <property type="entry name" value="MERCURIC REDUCTASE"/>
    <property type="match status" value="1"/>
</dbReference>
<gene>
    <name evidence="8" type="ORF">FDA38_19420</name>
</gene>
<feature type="disulfide bond" description="Redox-active" evidence="5">
    <location>
        <begin position="42"/>
        <end position="47"/>
    </location>
</feature>
<evidence type="ECO:0000313" key="8">
    <source>
        <dbReference type="EMBL" id="TKK80478.1"/>
    </source>
</evidence>
<dbReference type="PIRSF" id="PIRSF000350">
    <property type="entry name" value="Mercury_reductase_MerA"/>
    <property type="match status" value="1"/>
</dbReference>
<dbReference type="PRINTS" id="PR00411">
    <property type="entry name" value="PNDRDTASEI"/>
</dbReference>
<dbReference type="InterPro" id="IPR023753">
    <property type="entry name" value="FAD/NAD-binding_dom"/>
</dbReference>
<comment type="similarity">
    <text evidence="1">Belongs to the class-I pyridine nucleotide-disulfide oxidoreductase family.</text>
</comment>
<dbReference type="Pfam" id="PF02852">
    <property type="entry name" value="Pyr_redox_dim"/>
    <property type="match status" value="1"/>
</dbReference>
<dbReference type="InterPro" id="IPR016156">
    <property type="entry name" value="FAD/NAD-linked_Rdtase_dimer_sf"/>
</dbReference>
<dbReference type="PRINTS" id="PR00368">
    <property type="entry name" value="FADPNR"/>
</dbReference>
<comment type="cofactor">
    <cofactor evidence="4">
        <name>FAD</name>
        <dbReference type="ChEBI" id="CHEBI:57692"/>
    </cofactor>
    <text evidence="4">Binds 1 FAD per subunit.</text>
</comment>
<evidence type="ECO:0000313" key="9">
    <source>
        <dbReference type="Proteomes" id="UP000305836"/>
    </source>
</evidence>
<evidence type="ECO:0000256" key="5">
    <source>
        <dbReference type="PIRSR" id="PIRSR000350-4"/>
    </source>
</evidence>
<keyword evidence="9" id="KW-1185">Reference proteome</keyword>
<name>A0A4U3LWC8_9ACTN</name>
<dbReference type="SUPFAM" id="SSF55424">
    <property type="entry name" value="FAD/NAD-linked reductases, dimerisation (C-terminal) domain"/>
    <property type="match status" value="1"/>
</dbReference>
<evidence type="ECO:0000259" key="6">
    <source>
        <dbReference type="Pfam" id="PF02852"/>
    </source>
</evidence>
<evidence type="ECO:0000259" key="7">
    <source>
        <dbReference type="Pfam" id="PF07992"/>
    </source>
</evidence>
<evidence type="ECO:0000256" key="2">
    <source>
        <dbReference type="ARBA" id="ARBA00022630"/>
    </source>
</evidence>
<dbReference type="GO" id="GO:0003955">
    <property type="term" value="F:NAD(P)H dehydrogenase (quinone) activity"/>
    <property type="evidence" value="ECO:0007669"/>
    <property type="project" value="TreeGrafter"/>
</dbReference>
<protein>
    <submittedName>
        <fullName evidence="8">NAD(P)/FAD-dependent oxidoreductase</fullName>
    </submittedName>
</protein>
<evidence type="ECO:0000256" key="3">
    <source>
        <dbReference type="ARBA" id="ARBA00022827"/>
    </source>
</evidence>
<comment type="caution">
    <text evidence="8">The sequence shown here is derived from an EMBL/GenBank/DDBJ whole genome shotgun (WGS) entry which is preliminary data.</text>
</comment>
<dbReference type="Gene3D" id="3.30.390.30">
    <property type="match status" value="1"/>
</dbReference>
<feature type="binding site" evidence="4">
    <location>
        <position position="303"/>
    </location>
    <ligand>
        <name>FAD</name>
        <dbReference type="ChEBI" id="CHEBI:57692"/>
    </ligand>
</feature>
<dbReference type="RefSeq" id="WP_137255414.1">
    <property type="nucleotide sequence ID" value="NZ_JBHSPQ010000001.1"/>
</dbReference>